<keyword evidence="4" id="KW-1185">Reference proteome</keyword>
<dbReference type="GO" id="GO:0003677">
    <property type="term" value="F:DNA binding"/>
    <property type="evidence" value="ECO:0007669"/>
    <property type="project" value="InterPro"/>
</dbReference>
<evidence type="ECO:0000259" key="2">
    <source>
        <dbReference type="SMART" id="SM00389"/>
    </source>
</evidence>
<evidence type="ECO:0000313" key="4">
    <source>
        <dbReference type="Proteomes" id="UP001190700"/>
    </source>
</evidence>
<dbReference type="SUPFAM" id="SSF46689">
    <property type="entry name" value="Homeodomain-like"/>
    <property type="match status" value="1"/>
</dbReference>
<organism evidence="3 4">
    <name type="scientific">Cymbomonas tetramitiformis</name>
    <dbReference type="NCBI Taxonomy" id="36881"/>
    <lineage>
        <taxon>Eukaryota</taxon>
        <taxon>Viridiplantae</taxon>
        <taxon>Chlorophyta</taxon>
        <taxon>Pyramimonadophyceae</taxon>
        <taxon>Pyramimonadales</taxon>
        <taxon>Pyramimonadaceae</taxon>
        <taxon>Cymbomonas</taxon>
    </lineage>
</organism>
<dbReference type="InterPro" id="IPR001356">
    <property type="entry name" value="HD"/>
</dbReference>
<feature type="domain" description="Homeobox" evidence="2">
    <location>
        <begin position="8"/>
        <end position="68"/>
    </location>
</feature>
<dbReference type="AlphaFoldDB" id="A0AAE0L4E4"/>
<accession>A0AAE0L4E4</accession>
<feature type="region of interest" description="Disordered" evidence="1">
    <location>
        <begin position="64"/>
        <end position="85"/>
    </location>
</feature>
<evidence type="ECO:0000313" key="3">
    <source>
        <dbReference type="EMBL" id="KAK3271399.1"/>
    </source>
</evidence>
<proteinExistence type="predicted"/>
<comment type="caution">
    <text evidence="3">The sequence shown here is derived from an EMBL/GenBank/DDBJ whole genome shotgun (WGS) entry which is preliminary data.</text>
</comment>
<evidence type="ECO:0000256" key="1">
    <source>
        <dbReference type="SAM" id="MobiDB-lite"/>
    </source>
</evidence>
<dbReference type="Proteomes" id="UP001190700">
    <property type="component" value="Unassembled WGS sequence"/>
</dbReference>
<dbReference type="SMART" id="SM00389">
    <property type="entry name" value="HOX"/>
    <property type="match status" value="1"/>
</dbReference>
<name>A0AAE0L4E4_9CHLO</name>
<gene>
    <name evidence="3" type="ORF">CYMTET_20245</name>
</gene>
<protein>
    <recommendedName>
        <fullName evidence="2">Homeobox domain-containing protein</fullName>
    </recommendedName>
</protein>
<reference evidence="3 4" key="1">
    <citation type="journal article" date="2015" name="Genome Biol. Evol.">
        <title>Comparative Genomics of a Bacterivorous Green Alga Reveals Evolutionary Causalities and Consequences of Phago-Mixotrophic Mode of Nutrition.</title>
        <authorList>
            <person name="Burns J.A."/>
            <person name="Paasch A."/>
            <person name="Narechania A."/>
            <person name="Kim E."/>
        </authorList>
    </citation>
    <scope>NUCLEOTIDE SEQUENCE [LARGE SCALE GENOMIC DNA]</scope>
    <source>
        <strain evidence="3 4">PLY_AMNH</strain>
    </source>
</reference>
<dbReference type="CDD" id="cd00086">
    <property type="entry name" value="homeodomain"/>
    <property type="match status" value="1"/>
</dbReference>
<dbReference type="EMBL" id="LGRX02009785">
    <property type="protein sequence ID" value="KAK3271399.1"/>
    <property type="molecule type" value="Genomic_DNA"/>
</dbReference>
<dbReference type="InterPro" id="IPR009057">
    <property type="entry name" value="Homeodomain-like_sf"/>
</dbReference>
<sequence length="162" mass="17469">MASTSGTDSTKRRLFSVAALAILEKAFNAGESDYAEIANRIGENETKERVRGWFTRRKAKAKAPDARLAEVSDAADPGQPSSVQPTDDMAEIEAISAASAQCGCEDPSICLKCQNRRTCPTCNKTVYSPPPLCPTCTPKKFHTWKATAVTPGAKHSNYCPTQ</sequence>